<dbReference type="AlphaFoldDB" id="A0A0N0NJV3"/>
<evidence type="ECO:0008006" key="4">
    <source>
        <dbReference type="Google" id="ProtNLM"/>
    </source>
</evidence>
<evidence type="ECO:0000313" key="3">
    <source>
        <dbReference type="Proteomes" id="UP000038010"/>
    </source>
</evidence>
<dbReference type="RefSeq" id="XP_017997291.1">
    <property type="nucleotide sequence ID" value="XM_018141408.1"/>
</dbReference>
<evidence type="ECO:0000256" key="1">
    <source>
        <dbReference type="ARBA" id="ARBA00023604"/>
    </source>
</evidence>
<name>A0A0N0NJV3_9EURO</name>
<evidence type="ECO:0000313" key="2">
    <source>
        <dbReference type="EMBL" id="KPI37328.1"/>
    </source>
</evidence>
<dbReference type="NCBIfam" id="NF041278">
    <property type="entry name" value="CmcJ_NvfI_EfuI"/>
    <property type="match status" value="1"/>
</dbReference>
<sequence length="291" mass="33083">MSDRPIVRGMVTATVNYDAFGPEEAYKIGTASMYRRKHDAKQVQVTDIRGREEEFSLDKQGFELHKHDLTYDAFEDDERTKAEYWPAVAELLKQKVGATKVVPFSHIHRKKTYEAVAVEAEGDAANDKTINGCHPVRYIHIDQSPKGAQTLGDELFKQDWPTMSEGRRWGIINVWQPLSLVRRDPLALLSRTTVDHADLVNKDLISPKSRTGAAVAVSMEKVYQASTVKYNPDHRWHWCSGMKREEVLFLRIFDSRDDGGIHGTPHTGIVVPGTEDEAARQSVETRCFVFW</sequence>
<dbReference type="Proteomes" id="UP000038010">
    <property type="component" value="Unassembled WGS sequence"/>
</dbReference>
<dbReference type="OrthoDB" id="412788at2759"/>
<proteinExistence type="inferred from homology"/>
<dbReference type="PANTHER" id="PTHR34598:SF3">
    <property type="entry name" value="OXIDOREDUCTASE AN1597"/>
    <property type="match status" value="1"/>
</dbReference>
<dbReference type="VEuPathDB" id="FungiDB:AB675_1510"/>
<dbReference type="GeneID" id="28733288"/>
<gene>
    <name evidence="2" type="ORF">AB675_1510</name>
</gene>
<dbReference type="InterPro" id="IPR044053">
    <property type="entry name" value="AsaB-like"/>
</dbReference>
<comment type="caution">
    <text evidence="2">The sequence shown here is derived from an EMBL/GenBank/DDBJ whole genome shotgun (WGS) entry which is preliminary data.</text>
</comment>
<dbReference type="EMBL" id="LFJN01000025">
    <property type="protein sequence ID" value="KPI37328.1"/>
    <property type="molecule type" value="Genomic_DNA"/>
</dbReference>
<dbReference type="PANTHER" id="PTHR34598">
    <property type="entry name" value="BLL6449 PROTEIN"/>
    <property type="match status" value="1"/>
</dbReference>
<dbReference type="GO" id="GO:0016491">
    <property type="term" value="F:oxidoreductase activity"/>
    <property type="evidence" value="ECO:0007669"/>
    <property type="project" value="InterPro"/>
</dbReference>
<keyword evidence="3" id="KW-1185">Reference proteome</keyword>
<organism evidence="2 3">
    <name type="scientific">Cyphellophora attinorum</name>
    <dbReference type="NCBI Taxonomy" id="1664694"/>
    <lineage>
        <taxon>Eukaryota</taxon>
        <taxon>Fungi</taxon>
        <taxon>Dikarya</taxon>
        <taxon>Ascomycota</taxon>
        <taxon>Pezizomycotina</taxon>
        <taxon>Eurotiomycetes</taxon>
        <taxon>Chaetothyriomycetidae</taxon>
        <taxon>Chaetothyriales</taxon>
        <taxon>Cyphellophoraceae</taxon>
        <taxon>Cyphellophora</taxon>
    </lineage>
</organism>
<reference evidence="2 3" key="1">
    <citation type="submission" date="2015-06" db="EMBL/GenBank/DDBJ databases">
        <title>Draft genome of the ant-associated black yeast Phialophora attae CBS 131958.</title>
        <authorList>
            <person name="Moreno L.F."/>
            <person name="Stielow B.J."/>
            <person name="de Hoog S."/>
            <person name="Vicente V.A."/>
            <person name="Weiss V.A."/>
            <person name="de Vries M."/>
            <person name="Cruz L.M."/>
            <person name="Souza E.M."/>
        </authorList>
    </citation>
    <scope>NUCLEOTIDE SEQUENCE [LARGE SCALE GENOMIC DNA]</scope>
    <source>
        <strain evidence="2 3">CBS 131958</strain>
    </source>
</reference>
<comment type="similarity">
    <text evidence="1">Belongs to the asaB hydroxylase/desaturase family.</text>
</comment>
<protein>
    <recommendedName>
        <fullName evidence="4">GA4 desaturase family protein</fullName>
    </recommendedName>
</protein>
<accession>A0A0N0NJV3</accession>